<dbReference type="Proteomes" id="UP000076021">
    <property type="component" value="Chromosome"/>
</dbReference>
<dbReference type="InterPro" id="IPR035650">
    <property type="entry name" value="Tet_C"/>
</dbReference>
<dbReference type="GO" id="GO:0046677">
    <property type="term" value="P:response to antibiotic"/>
    <property type="evidence" value="ECO:0007669"/>
    <property type="project" value="UniProtKB-KW"/>
</dbReference>
<dbReference type="Gene3D" id="3.30.230.10">
    <property type="match status" value="1"/>
</dbReference>
<dbReference type="SUPFAM" id="SSF50447">
    <property type="entry name" value="Translation proteins"/>
    <property type="match status" value="1"/>
</dbReference>
<proteinExistence type="predicted"/>
<dbReference type="SUPFAM" id="SSF54980">
    <property type="entry name" value="EF-G C-terminal domain-like"/>
    <property type="match status" value="2"/>
</dbReference>
<keyword evidence="8" id="KW-1185">Reference proteome</keyword>
<protein>
    <submittedName>
        <fullName evidence="7">Elongation factor G</fullName>
    </submittedName>
</protein>
<dbReference type="SMART" id="SM00889">
    <property type="entry name" value="EFG_IV"/>
    <property type="match status" value="1"/>
</dbReference>
<name>A0A143HBG8_9BACL</name>
<accession>A0A143HBG8</accession>
<dbReference type="InterPro" id="IPR000795">
    <property type="entry name" value="T_Tr_GTP-bd_dom"/>
</dbReference>
<reference evidence="7 8" key="1">
    <citation type="journal article" date="2016" name="Genome Announc.">
        <title>Whole-Genome Sequence of Rummeliibacillus stabekisii Strain PP9 Isolated from Antarctic Soil.</title>
        <authorList>
            <person name="da Mota F.F."/>
            <person name="Vollu R.E."/>
            <person name="Jurelevicius D."/>
            <person name="Seldin L."/>
        </authorList>
    </citation>
    <scope>NUCLEOTIDE SEQUENCE [LARGE SCALE GENOMIC DNA]</scope>
    <source>
        <strain evidence="7 8">PP9</strain>
    </source>
</reference>
<dbReference type="Gene3D" id="3.30.70.240">
    <property type="match status" value="1"/>
</dbReference>
<keyword evidence="2" id="KW-0547">Nucleotide-binding</keyword>
<dbReference type="SMART" id="SM00838">
    <property type="entry name" value="EFG_C"/>
    <property type="match status" value="1"/>
</dbReference>
<dbReference type="InterPro" id="IPR053905">
    <property type="entry name" value="EF-G-like_DII"/>
</dbReference>
<evidence type="ECO:0000256" key="5">
    <source>
        <dbReference type="ARBA" id="ARBA00023251"/>
    </source>
</evidence>
<dbReference type="NCBIfam" id="TIGR00231">
    <property type="entry name" value="small_GTP"/>
    <property type="match status" value="1"/>
</dbReference>
<dbReference type="InterPro" id="IPR014721">
    <property type="entry name" value="Ribsml_uS5_D2-typ_fold_subgr"/>
</dbReference>
<dbReference type="STRING" id="241244.ATY39_06205"/>
<evidence type="ECO:0000313" key="8">
    <source>
        <dbReference type="Proteomes" id="UP000076021"/>
    </source>
</evidence>
<dbReference type="Pfam" id="PF22042">
    <property type="entry name" value="EF-G_D2"/>
    <property type="match status" value="1"/>
</dbReference>
<dbReference type="InterPro" id="IPR020568">
    <property type="entry name" value="Ribosomal_Su5_D2-typ_SF"/>
</dbReference>
<dbReference type="PRINTS" id="PR01037">
    <property type="entry name" value="TCRTETOQM"/>
</dbReference>
<dbReference type="SUPFAM" id="SSF52540">
    <property type="entry name" value="P-loop containing nucleoside triphosphate hydrolases"/>
    <property type="match status" value="1"/>
</dbReference>
<dbReference type="GO" id="GO:0003924">
    <property type="term" value="F:GTPase activity"/>
    <property type="evidence" value="ECO:0007669"/>
    <property type="project" value="InterPro"/>
</dbReference>
<sequence length="649" mass="73502">MFVTIGILAHVDAGKTTLSENLLYQFNSIKERGRVDHQNAFLDHHAIERERGITIFAEQGRLEMGDDTYTIIDTPGHVDFSPEMERAIAVMDYAILVVSALDGVQGHTETVWSLLRKHDVPTFIFINKMDADTANGEAVLHELRQNLSKNIVPITNEFTNGRVSDQLIEWIAERDEEILENYFNQSLLEGDVRKAFQKMMIEGKSFPCAFGSALKDEGITEFFEQIMLLARTSYDEALSFSANVFKIRHDDKKQRITFMKAQAGKLTVRDILELGGTPEKVTEIRLYNGNDYKVVKEVQAGEIFAVTGILNANIGDVVGTKSIAQMPFELIPTLQSTVVNDGTDHIKDVLACFRLLEAEDPSLEVRWIERFQEIRVHVMGAIQLEVLKEVAKQRFSLDIHFESPQVLYMETISNTVTGYGHFEPLKHYAEVHLLMEAAERGAGILFENRCHDDDLSTGHQRLIEHHIFERPHNGLLTGFPLTDVKFTLLTGRAHEKHTEGGDFREATFRAIRQGLEKASIQLLEPYYYFKMKADQVHIGRMMTDVQQASGTFEAPIMNGNQAILEGRVPVSTFIEYSTVFAAYTNGKGAITLNFCGFDQCHNPEDTIERINYRKDADPEYSSSSIFCARGKGYAVPWEEAEQNMHCLKK</sequence>
<evidence type="ECO:0000256" key="2">
    <source>
        <dbReference type="ARBA" id="ARBA00022741"/>
    </source>
</evidence>
<dbReference type="InterPro" id="IPR035647">
    <property type="entry name" value="EFG_III/V"/>
</dbReference>
<dbReference type="GO" id="GO:0003746">
    <property type="term" value="F:translation elongation factor activity"/>
    <property type="evidence" value="ECO:0007669"/>
    <property type="project" value="UniProtKB-KW"/>
</dbReference>
<dbReference type="InterPro" id="IPR027417">
    <property type="entry name" value="P-loop_NTPase"/>
</dbReference>
<dbReference type="Gene3D" id="2.40.30.10">
    <property type="entry name" value="Translation factors"/>
    <property type="match status" value="1"/>
</dbReference>
<dbReference type="PANTHER" id="PTHR43261:SF1">
    <property type="entry name" value="RIBOSOME-RELEASING FACTOR 2, MITOCHONDRIAL"/>
    <property type="match status" value="1"/>
</dbReference>
<reference evidence="8" key="2">
    <citation type="submission" date="2016-03" db="EMBL/GenBank/DDBJ databases">
        <authorList>
            <person name="Ploux O."/>
        </authorList>
    </citation>
    <scope>NUCLEOTIDE SEQUENCE [LARGE SCALE GENOMIC DNA]</scope>
    <source>
        <strain evidence="8">PP9</strain>
    </source>
</reference>
<dbReference type="InterPro" id="IPR005517">
    <property type="entry name" value="Transl_elong_EFG/EF2_IV"/>
</dbReference>
<dbReference type="InterPro" id="IPR009000">
    <property type="entry name" value="Transl_B-barrel_sf"/>
</dbReference>
<evidence type="ECO:0000256" key="1">
    <source>
        <dbReference type="ARBA" id="ARBA00003987"/>
    </source>
</evidence>
<evidence type="ECO:0000256" key="3">
    <source>
        <dbReference type="ARBA" id="ARBA00022917"/>
    </source>
</evidence>
<dbReference type="PRINTS" id="PR00315">
    <property type="entry name" value="ELONGATNFCT"/>
</dbReference>
<dbReference type="Gene3D" id="3.30.70.870">
    <property type="entry name" value="Elongation Factor G (Translational Gtpase), domain 3"/>
    <property type="match status" value="1"/>
</dbReference>
<dbReference type="AlphaFoldDB" id="A0A143HBG8"/>
<dbReference type="PANTHER" id="PTHR43261">
    <property type="entry name" value="TRANSLATION ELONGATION FACTOR G-RELATED"/>
    <property type="match status" value="1"/>
</dbReference>
<keyword evidence="7" id="KW-0251">Elongation factor</keyword>
<organism evidence="7 8">
    <name type="scientific">Rummeliibacillus stabekisii</name>
    <dbReference type="NCBI Taxonomy" id="241244"/>
    <lineage>
        <taxon>Bacteria</taxon>
        <taxon>Bacillati</taxon>
        <taxon>Bacillota</taxon>
        <taxon>Bacilli</taxon>
        <taxon>Bacillales</taxon>
        <taxon>Caryophanaceae</taxon>
        <taxon>Rummeliibacillus</taxon>
    </lineage>
</organism>
<dbReference type="CDD" id="cd03711">
    <property type="entry name" value="Tet_C"/>
    <property type="match status" value="1"/>
</dbReference>
<comment type="function">
    <text evidence="1">Abolishes the inhibitory effect of tetracyclin on protein synthesis by a non-covalent modification of the ribosomes.</text>
</comment>
<dbReference type="Pfam" id="PF00009">
    <property type="entry name" value="GTP_EFTU"/>
    <property type="match status" value="1"/>
</dbReference>
<dbReference type="InterPro" id="IPR005225">
    <property type="entry name" value="Small_GTP-bd"/>
</dbReference>
<dbReference type="SUPFAM" id="SSF54211">
    <property type="entry name" value="Ribosomal protein S5 domain 2-like"/>
    <property type="match status" value="1"/>
</dbReference>
<feature type="domain" description="Tr-type G" evidence="6">
    <location>
        <begin position="1"/>
        <end position="234"/>
    </location>
</feature>
<keyword evidence="5" id="KW-0046">Antibiotic resistance</keyword>
<dbReference type="EMBL" id="CP014806">
    <property type="protein sequence ID" value="AMW99083.1"/>
    <property type="molecule type" value="Genomic_DNA"/>
</dbReference>
<dbReference type="OrthoDB" id="2443343at2"/>
<keyword evidence="3" id="KW-0648">Protein biosynthesis</keyword>
<dbReference type="InterPro" id="IPR000640">
    <property type="entry name" value="EFG_V-like"/>
</dbReference>
<gene>
    <name evidence="7" type="ORF">ATY39_06205</name>
</gene>
<dbReference type="Gene3D" id="3.40.50.300">
    <property type="entry name" value="P-loop containing nucleotide triphosphate hydrolases"/>
    <property type="match status" value="1"/>
</dbReference>
<dbReference type="KEGG" id="rst:ATY39_06205"/>
<evidence type="ECO:0000256" key="4">
    <source>
        <dbReference type="ARBA" id="ARBA00023134"/>
    </source>
</evidence>
<dbReference type="PROSITE" id="PS51722">
    <property type="entry name" value="G_TR_2"/>
    <property type="match status" value="1"/>
</dbReference>
<evidence type="ECO:0000259" key="6">
    <source>
        <dbReference type="PROSITE" id="PS51722"/>
    </source>
</evidence>
<dbReference type="GO" id="GO:0032790">
    <property type="term" value="P:ribosome disassembly"/>
    <property type="evidence" value="ECO:0007669"/>
    <property type="project" value="TreeGrafter"/>
</dbReference>
<dbReference type="Pfam" id="PF03764">
    <property type="entry name" value="EFG_IV"/>
    <property type="match status" value="1"/>
</dbReference>
<evidence type="ECO:0000313" key="7">
    <source>
        <dbReference type="EMBL" id="AMW99083.1"/>
    </source>
</evidence>
<keyword evidence="4" id="KW-0342">GTP-binding</keyword>
<dbReference type="GO" id="GO:0005525">
    <property type="term" value="F:GTP binding"/>
    <property type="evidence" value="ECO:0007669"/>
    <property type="project" value="UniProtKB-KW"/>
</dbReference>
<dbReference type="RefSeq" id="WP_066787354.1">
    <property type="nucleotide sequence ID" value="NZ_CP014806.1"/>
</dbReference>
<dbReference type="Pfam" id="PF00679">
    <property type="entry name" value="EFG_C"/>
    <property type="match status" value="1"/>
</dbReference>